<keyword evidence="2" id="KW-1185">Reference proteome</keyword>
<proteinExistence type="predicted"/>
<dbReference type="AlphaFoldDB" id="A0A3P7SWX6"/>
<evidence type="ECO:0000313" key="2">
    <source>
        <dbReference type="Proteomes" id="UP000278807"/>
    </source>
</evidence>
<organism evidence="1 2">
    <name type="scientific">Rodentolepis nana</name>
    <name type="common">Dwarf tapeworm</name>
    <name type="synonym">Hymenolepis nana</name>
    <dbReference type="NCBI Taxonomy" id="102285"/>
    <lineage>
        <taxon>Eukaryota</taxon>
        <taxon>Metazoa</taxon>
        <taxon>Spiralia</taxon>
        <taxon>Lophotrochozoa</taxon>
        <taxon>Platyhelminthes</taxon>
        <taxon>Cestoda</taxon>
        <taxon>Eucestoda</taxon>
        <taxon>Cyclophyllidea</taxon>
        <taxon>Hymenolepididae</taxon>
        <taxon>Rodentolepis</taxon>
    </lineage>
</organism>
<evidence type="ECO:0000313" key="1">
    <source>
        <dbReference type="EMBL" id="VDO11599.1"/>
    </source>
</evidence>
<protein>
    <submittedName>
        <fullName evidence="1">Uncharacterized protein</fullName>
    </submittedName>
</protein>
<accession>A0A3P7SWX6</accession>
<name>A0A3P7SWX6_RODNA</name>
<dbReference type="EMBL" id="UZAE01013853">
    <property type="protein sequence ID" value="VDO11599.1"/>
    <property type="molecule type" value="Genomic_DNA"/>
</dbReference>
<gene>
    <name evidence="1" type="ORF">HNAJ_LOCUS11878</name>
</gene>
<dbReference type="Proteomes" id="UP000278807">
    <property type="component" value="Unassembled WGS sequence"/>
</dbReference>
<sequence>MDGILCPCIKLESLCRARTGSSKSISNVLSIKYRCLLASSTRRKFCSHCKEAIIISLASMPACKPASICTSSSWLSYL</sequence>
<reference evidence="1 2" key="1">
    <citation type="submission" date="2018-11" db="EMBL/GenBank/DDBJ databases">
        <authorList>
            <consortium name="Pathogen Informatics"/>
        </authorList>
    </citation>
    <scope>NUCLEOTIDE SEQUENCE [LARGE SCALE GENOMIC DNA]</scope>
</reference>